<proteinExistence type="predicted"/>
<keyword evidence="2" id="KW-1185">Reference proteome</keyword>
<accession>A0ABT3J5K4</accession>
<protein>
    <submittedName>
        <fullName evidence="1">Uncharacterized protein</fullName>
    </submittedName>
</protein>
<dbReference type="RefSeq" id="WP_264772604.1">
    <property type="nucleotide sequence ID" value="NZ_JAPDOG010000014.1"/>
</dbReference>
<reference evidence="1 2" key="1">
    <citation type="submission" date="2022-10" db="EMBL/GenBank/DDBJ databases">
        <title>Defluviimonas sp. CAU 1641 isolated from mud.</title>
        <authorList>
            <person name="Kim W."/>
        </authorList>
    </citation>
    <scope>NUCLEOTIDE SEQUENCE [LARGE SCALE GENOMIC DNA]</scope>
    <source>
        <strain evidence="1 2">CAU 1641</strain>
    </source>
</reference>
<evidence type="ECO:0000313" key="2">
    <source>
        <dbReference type="Proteomes" id="UP001207582"/>
    </source>
</evidence>
<organism evidence="1 2">
    <name type="scientific">Defluviimonas salinarum</name>
    <dbReference type="NCBI Taxonomy" id="2992147"/>
    <lineage>
        <taxon>Bacteria</taxon>
        <taxon>Pseudomonadati</taxon>
        <taxon>Pseudomonadota</taxon>
        <taxon>Alphaproteobacteria</taxon>
        <taxon>Rhodobacterales</taxon>
        <taxon>Paracoccaceae</taxon>
        <taxon>Albidovulum</taxon>
    </lineage>
</organism>
<name>A0ABT3J5K4_9RHOB</name>
<sequence length="126" mass="13643">MSDFRKNFDDALDNATHAALSAYGMEADKINRFHPATLEQLNDGIEEVMRDLIDEDHVFPAKTPGFDMAATPQDAKGVDDAADEATHRALACFGLTAEEVDADALNDAITEVMAGIVDFRDDTPGL</sequence>
<evidence type="ECO:0000313" key="1">
    <source>
        <dbReference type="EMBL" id="MCW3782971.1"/>
    </source>
</evidence>
<dbReference type="Proteomes" id="UP001207582">
    <property type="component" value="Unassembled WGS sequence"/>
</dbReference>
<gene>
    <name evidence="1" type="ORF">OM960_15590</name>
</gene>
<comment type="caution">
    <text evidence="1">The sequence shown here is derived from an EMBL/GenBank/DDBJ whole genome shotgun (WGS) entry which is preliminary data.</text>
</comment>
<dbReference type="EMBL" id="JAPDOG010000014">
    <property type="protein sequence ID" value="MCW3782971.1"/>
    <property type="molecule type" value="Genomic_DNA"/>
</dbReference>